<keyword evidence="2" id="KW-0813">Transport</keyword>
<evidence type="ECO:0000256" key="8">
    <source>
        <dbReference type="ARBA" id="ARBA00023136"/>
    </source>
</evidence>
<evidence type="ECO:0000256" key="9">
    <source>
        <dbReference type="SAM" id="Phobius"/>
    </source>
</evidence>
<dbReference type="InterPro" id="IPR022646">
    <property type="entry name" value="SecD/SecF_CS"/>
</dbReference>
<dbReference type="AlphaFoldDB" id="A0A0F5H1S1"/>
<evidence type="ECO:0000256" key="1">
    <source>
        <dbReference type="ARBA" id="ARBA00004651"/>
    </source>
</evidence>
<comment type="caution">
    <text evidence="11">The sequence shown here is derived from an EMBL/GenBank/DDBJ whole genome shotgun (WGS) entry which is preliminary data.</text>
</comment>
<feature type="transmembrane region" description="Helical" evidence="9">
    <location>
        <begin position="659"/>
        <end position="680"/>
    </location>
</feature>
<evidence type="ECO:0000256" key="3">
    <source>
        <dbReference type="ARBA" id="ARBA00022475"/>
    </source>
</evidence>
<evidence type="ECO:0000313" key="12">
    <source>
        <dbReference type="Proteomes" id="UP000033750"/>
    </source>
</evidence>
<dbReference type="SUPFAM" id="SSF82866">
    <property type="entry name" value="Multidrug efflux transporter AcrB transmembrane domain"/>
    <property type="match status" value="2"/>
</dbReference>
<reference evidence="11 12" key="1">
    <citation type="submission" date="2015-03" db="EMBL/GenBank/DDBJ databases">
        <title>Genome sequence of Mycoplasma meleagridis strain ATCC 25294.</title>
        <authorList>
            <person name="Yacoub E."/>
            <person name="Blanchard A."/>
            <person name="Sirand-Pugnet P."/>
            <person name="Mardassi B.B.A."/>
        </authorList>
    </citation>
    <scope>NUCLEOTIDE SEQUENCE [LARGE SCALE GENOMIC DNA]</scope>
    <source>
        <strain evidence="11 12">ATCC 25294</strain>
    </source>
</reference>
<dbReference type="PANTHER" id="PTHR30081">
    <property type="entry name" value="PROTEIN-EXPORT MEMBRANE PROTEIN SEC"/>
    <property type="match status" value="1"/>
</dbReference>
<feature type="transmembrane region" description="Helical" evidence="9">
    <location>
        <begin position="524"/>
        <end position="545"/>
    </location>
</feature>
<keyword evidence="8 9" id="KW-0472">Membrane</keyword>
<keyword evidence="6 9" id="KW-1133">Transmembrane helix</keyword>
<dbReference type="InterPro" id="IPR022645">
    <property type="entry name" value="SecD/SecF_bac"/>
</dbReference>
<dbReference type="PANTHER" id="PTHR30081:SF1">
    <property type="entry name" value="PROTEIN TRANSLOCASE SUBUNIT SECD"/>
    <property type="match status" value="1"/>
</dbReference>
<feature type="transmembrane region" description="Helical" evidence="9">
    <location>
        <begin position="21"/>
        <end position="43"/>
    </location>
</feature>
<dbReference type="InterPro" id="IPR022813">
    <property type="entry name" value="SecD/SecF_arch_bac"/>
</dbReference>
<dbReference type="RefSeq" id="WP_046097120.1">
    <property type="nucleotide sequence ID" value="NZ_JZXN01000017.1"/>
</dbReference>
<feature type="domain" description="Protein export membrane protein SecD/SecF C-terminal" evidence="10">
    <location>
        <begin position="635"/>
        <end position="823"/>
    </location>
</feature>
<gene>
    <name evidence="11" type="primary">secD</name>
    <name evidence="11" type="ORF">MMELEA_01780</name>
</gene>
<evidence type="ECO:0000256" key="6">
    <source>
        <dbReference type="ARBA" id="ARBA00022989"/>
    </source>
</evidence>
<dbReference type="NCBIfam" id="NF009582">
    <property type="entry name" value="PRK13024.1-2"/>
    <property type="match status" value="1"/>
</dbReference>
<accession>A0A0F5H1S1</accession>
<dbReference type="GO" id="GO:0005886">
    <property type="term" value="C:plasma membrane"/>
    <property type="evidence" value="ECO:0007669"/>
    <property type="project" value="UniProtKB-SubCell"/>
</dbReference>
<feature type="transmembrane region" description="Helical" evidence="9">
    <location>
        <begin position="358"/>
        <end position="378"/>
    </location>
</feature>
<feature type="transmembrane region" description="Helical" evidence="9">
    <location>
        <begin position="457"/>
        <end position="476"/>
    </location>
</feature>
<dbReference type="Pfam" id="PF07549">
    <property type="entry name" value="Sec_GG"/>
    <property type="match status" value="1"/>
</dbReference>
<dbReference type="InterPro" id="IPR048634">
    <property type="entry name" value="SecD_SecF_C"/>
</dbReference>
<evidence type="ECO:0000313" key="11">
    <source>
        <dbReference type="EMBL" id="KKB26787.1"/>
    </source>
</evidence>
<evidence type="ECO:0000256" key="2">
    <source>
        <dbReference type="ARBA" id="ARBA00022448"/>
    </source>
</evidence>
<feature type="transmembrane region" description="Helical" evidence="9">
    <location>
        <begin position="426"/>
        <end position="451"/>
    </location>
</feature>
<name>A0A0F5H1S1_9BACT</name>
<dbReference type="OrthoDB" id="9805019at2"/>
<protein>
    <submittedName>
        <fullName evidence="11">Protein-export membrane protein SecD</fullName>
    </submittedName>
</protein>
<evidence type="ECO:0000259" key="10">
    <source>
        <dbReference type="Pfam" id="PF02355"/>
    </source>
</evidence>
<evidence type="ECO:0000256" key="5">
    <source>
        <dbReference type="ARBA" id="ARBA00022927"/>
    </source>
</evidence>
<sequence length="857" mass="97471">MFSVLTKTFKNIFSLSNWKRIAIILITLIASICAIVFGSFFYLSKNVNKSVDYTGGIKYLVEIDNKEKLNDDKFTKKVANIINDRLTGGSEYEGIVVIPQEQGKILIEQKGNLSDNERYAFQNLITQKPNLILTDTDMIPLFVDGKFNKDKEEINYNDLARYYSPLKPNSASVQYGYNNSYSIKVDLLDKNAENEWTNATAYISNTTSKTLLMWLNIDKLVYIAQNDYSKEWENSKKNPYNFIHVNESVEDEKTKQPNALKENQINVNNFLISTSTIYQPANGESFYIRNDNLNNQSAKKLAANINFSISPYSLNMLSEQIEKPNLVNGILEKALIAGIVIFIIVAIFMLVNYGLLGALNTISSALYIFLTLLMFTILRGEYSPVTIVALIIGFAISLDASITNFERLKGEIYHGDKLKKAIKRTYSLSSFSILDANISALIIAFILFYFGTNSVRGLSLLLVFSFIFTLLIMLILNRILSTLLVSTGWFNKRLWLLGINYKKVKKLNGKIFYKRFDYYRNSKWFNLAILLIIIIGLIVYSSIAAHNNNAQLGLNLSLDFKGGKTIYLEGFNTSPLNLNEANSLRDLIIQNQDNLNIKDASSYVKVLPINMDNSLFKVAINYPYEIDVNTLETFVKSHAQYANINFISFDFSNSENKQLVINSLIAFGVSLLGLFIYSLIRFKWTYAIAMIISLVSDILVILAFLAITRVEISPIIIAGILGVFVFSVNNMISIFSKIRENTNSFFYHDVLSKKQVKYAINNAIIHNLKRTLYLFLVLTLAAIILFVFNDATNWRLNLILLIGTLVSSNSSIFVSTYILGKLETKRQLGIKKRQEKKYWEFNNKEEQTFVGINDFIA</sequence>
<keyword evidence="4 9" id="KW-0812">Transmembrane</keyword>
<dbReference type="EMBL" id="JZXN01000017">
    <property type="protein sequence ID" value="KKB26787.1"/>
    <property type="molecule type" value="Genomic_DNA"/>
</dbReference>
<dbReference type="GO" id="GO:0015031">
    <property type="term" value="P:protein transport"/>
    <property type="evidence" value="ECO:0007669"/>
    <property type="project" value="UniProtKB-KW"/>
</dbReference>
<comment type="subcellular location">
    <subcellularLocation>
        <location evidence="1">Cell membrane</location>
        <topology evidence="1">Multi-pass membrane protein</topology>
    </subcellularLocation>
</comment>
<dbReference type="PATRIC" id="fig|1264554.4.peg.203"/>
<dbReference type="Pfam" id="PF02355">
    <property type="entry name" value="SecD_SecF_C"/>
    <property type="match status" value="2"/>
</dbReference>
<feature type="transmembrane region" description="Helical" evidence="9">
    <location>
        <begin position="687"/>
        <end position="706"/>
    </location>
</feature>
<feature type="domain" description="Protein export membrane protein SecD/SecF C-terminal" evidence="10">
    <location>
        <begin position="318"/>
        <end position="469"/>
    </location>
</feature>
<feature type="transmembrane region" description="Helical" evidence="9">
    <location>
        <begin position="712"/>
        <end position="732"/>
    </location>
</feature>
<dbReference type="STRING" id="29561.MM26B8_03970"/>
<feature type="transmembrane region" description="Helical" evidence="9">
    <location>
        <begin position="794"/>
        <end position="819"/>
    </location>
</feature>
<keyword evidence="7" id="KW-0811">Translocation</keyword>
<organism evidence="11 12">
    <name type="scientific">Mycoplasmopsis meleagridis ATCC 25294</name>
    <dbReference type="NCBI Taxonomy" id="1264554"/>
    <lineage>
        <taxon>Bacteria</taxon>
        <taxon>Bacillati</taxon>
        <taxon>Mycoplasmatota</taxon>
        <taxon>Mycoplasmoidales</taxon>
        <taxon>Metamycoplasmataceae</taxon>
        <taxon>Mycoplasmopsis</taxon>
    </lineage>
</organism>
<keyword evidence="3" id="KW-1003">Cell membrane</keyword>
<keyword evidence="5" id="KW-0653">Protein transport</keyword>
<dbReference type="Proteomes" id="UP000033750">
    <property type="component" value="Unassembled WGS sequence"/>
</dbReference>
<feature type="transmembrane region" description="Helical" evidence="9">
    <location>
        <begin position="771"/>
        <end position="788"/>
    </location>
</feature>
<dbReference type="PRINTS" id="PR01755">
    <property type="entry name" value="SECFTRNLCASE"/>
</dbReference>
<dbReference type="NCBIfam" id="NF046001">
    <property type="entry name" value="SecDF_plasm"/>
    <property type="match status" value="1"/>
</dbReference>
<evidence type="ECO:0000256" key="7">
    <source>
        <dbReference type="ARBA" id="ARBA00023010"/>
    </source>
</evidence>
<feature type="transmembrane region" description="Helical" evidence="9">
    <location>
        <begin position="384"/>
        <end position="405"/>
    </location>
</feature>
<evidence type="ECO:0000256" key="4">
    <source>
        <dbReference type="ARBA" id="ARBA00022692"/>
    </source>
</evidence>
<keyword evidence="12" id="KW-1185">Reference proteome</keyword>
<dbReference type="Gene3D" id="1.20.1640.10">
    <property type="entry name" value="Multidrug efflux transporter AcrB transmembrane domain"/>
    <property type="match status" value="2"/>
</dbReference>
<feature type="transmembrane region" description="Helical" evidence="9">
    <location>
        <begin position="334"/>
        <end position="351"/>
    </location>
</feature>
<proteinExistence type="predicted"/>